<accession>D5UZX2</accession>
<dbReference type="Gene3D" id="1.10.260.40">
    <property type="entry name" value="lambda repressor-like DNA-binding domains"/>
    <property type="match status" value="1"/>
</dbReference>
<dbReference type="InterPro" id="IPR010982">
    <property type="entry name" value="Lambda_DNA-bd_dom_sf"/>
</dbReference>
<dbReference type="OrthoDB" id="5363392at2"/>
<dbReference type="Pfam" id="PF01381">
    <property type="entry name" value="HTH_3"/>
    <property type="match status" value="1"/>
</dbReference>
<dbReference type="PROSITE" id="PS50943">
    <property type="entry name" value="HTH_CROC1"/>
    <property type="match status" value="1"/>
</dbReference>
<dbReference type="GO" id="GO:0003677">
    <property type="term" value="F:DNA binding"/>
    <property type="evidence" value="ECO:0007669"/>
    <property type="project" value="InterPro"/>
</dbReference>
<dbReference type="SUPFAM" id="SSF47413">
    <property type="entry name" value="lambda repressor-like DNA-binding domains"/>
    <property type="match status" value="1"/>
</dbReference>
<dbReference type="HOGENOM" id="CLU_2257887_0_0_7"/>
<dbReference type="AlphaFoldDB" id="D5UZX2"/>
<evidence type="ECO:0000313" key="2">
    <source>
        <dbReference type="EMBL" id="ADG93341.1"/>
    </source>
</evidence>
<dbReference type="CDD" id="cd00093">
    <property type="entry name" value="HTH_XRE"/>
    <property type="match status" value="1"/>
</dbReference>
<dbReference type="STRING" id="572480.Arnit_1687"/>
<keyword evidence="3" id="KW-1185">Reference proteome</keyword>
<dbReference type="KEGG" id="ant:Arnit_1687"/>
<dbReference type="InterPro" id="IPR001387">
    <property type="entry name" value="Cro/C1-type_HTH"/>
</dbReference>
<sequence>MTVLEEIIRNTKLTKKDFCQRIGITQQALNNYLNGRLISSEVAIKIKKEFNLSIDYILTGEKDNFTKNINFKEENQKIIEEANNKMNEIYYHLLNAERLKIKE</sequence>
<dbReference type="EMBL" id="CP001999">
    <property type="protein sequence ID" value="ADG93341.1"/>
    <property type="molecule type" value="Genomic_DNA"/>
</dbReference>
<dbReference type="SMART" id="SM00530">
    <property type="entry name" value="HTH_XRE"/>
    <property type="match status" value="1"/>
</dbReference>
<gene>
    <name evidence="2" type="ordered locus">Arnit_1687</name>
</gene>
<feature type="domain" description="HTH cro/C1-type" evidence="1">
    <location>
        <begin position="4"/>
        <end position="57"/>
    </location>
</feature>
<dbReference type="RefSeq" id="WP_013135486.1">
    <property type="nucleotide sequence ID" value="NC_014166.1"/>
</dbReference>
<reference evidence="2 3" key="1">
    <citation type="journal article" date="2010" name="Stand. Genomic Sci.">
        <title>Complete genome sequence of Arcobacter nitrofigilis type strain (CI).</title>
        <authorList>
            <person name="Pati A."/>
            <person name="Gronow S."/>
            <person name="Lapidus A."/>
            <person name="Copeland A."/>
            <person name="Glavina Del Rio T."/>
            <person name="Nolan M."/>
            <person name="Lucas S."/>
            <person name="Tice H."/>
            <person name="Cheng J.F."/>
            <person name="Han C."/>
            <person name="Chertkov O."/>
            <person name="Bruce D."/>
            <person name="Tapia R."/>
            <person name="Goodwin L."/>
            <person name="Pitluck S."/>
            <person name="Liolios K."/>
            <person name="Ivanova N."/>
            <person name="Mavromatis K."/>
            <person name="Chen A."/>
            <person name="Palaniappan K."/>
            <person name="Land M."/>
            <person name="Hauser L."/>
            <person name="Chang Y.J."/>
            <person name="Jeffries C.D."/>
            <person name="Detter J.C."/>
            <person name="Rohde M."/>
            <person name="Goker M."/>
            <person name="Bristow J."/>
            <person name="Eisen J.A."/>
            <person name="Markowitz V."/>
            <person name="Hugenholtz P."/>
            <person name="Klenk H.P."/>
            <person name="Kyrpides N.C."/>
        </authorList>
    </citation>
    <scope>NUCLEOTIDE SEQUENCE [LARGE SCALE GENOMIC DNA]</scope>
    <source>
        <strain evidence="3">ATCC 33309 / DSM 7299 / CCUG 15893 / LMG 7604 / NCTC 12251 / CI</strain>
    </source>
</reference>
<evidence type="ECO:0000313" key="3">
    <source>
        <dbReference type="Proteomes" id="UP000000939"/>
    </source>
</evidence>
<organism evidence="2 3">
    <name type="scientific">Arcobacter nitrofigilis (strain ATCC 33309 / DSM 7299 / CCUG 15893 / LMG 7604 / NCTC 12251 / CI)</name>
    <name type="common">Campylobacter nitrofigilis</name>
    <dbReference type="NCBI Taxonomy" id="572480"/>
    <lineage>
        <taxon>Bacteria</taxon>
        <taxon>Pseudomonadati</taxon>
        <taxon>Campylobacterota</taxon>
        <taxon>Epsilonproteobacteria</taxon>
        <taxon>Campylobacterales</taxon>
        <taxon>Arcobacteraceae</taxon>
        <taxon>Arcobacter</taxon>
    </lineage>
</organism>
<protein>
    <submittedName>
        <fullName evidence="2">Plasmid maintenance system antidote protein, XRE family</fullName>
    </submittedName>
</protein>
<evidence type="ECO:0000259" key="1">
    <source>
        <dbReference type="PROSITE" id="PS50943"/>
    </source>
</evidence>
<dbReference type="Proteomes" id="UP000000939">
    <property type="component" value="Chromosome"/>
</dbReference>
<proteinExistence type="predicted"/>
<name>D5UZX2_ARCNC</name>